<feature type="domain" description="Acyl-CoA dehydrogenase/oxidase C-terminal" evidence="8">
    <location>
        <begin position="230"/>
        <end position="377"/>
    </location>
</feature>
<evidence type="ECO:0000313" key="12">
    <source>
        <dbReference type="Proteomes" id="UP000070444"/>
    </source>
</evidence>
<gene>
    <name evidence="11" type="ORF">CONCODRAFT_82110</name>
</gene>
<keyword evidence="5 7" id="KW-0274">FAD</keyword>
<dbReference type="Gene3D" id="1.10.540.10">
    <property type="entry name" value="Acyl-CoA dehydrogenase/oxidase, N-terminal domain"/>
    <property type="match status" value="1"/>
</dbReference>
<dbReference type="GO" id="GO:0005737">
    <property type="term" value="C:cytoplasm"/>
    <property type="evidence" value="ECO:0007669"/>
    <property type="project" value="TreeGrafter"/>
</dbReference>
<evidence type="ECO:0000256" key="1">
    <source>
        <dbReference type="ARBA" id="ARBA00001974"/>
    </source>
</evidence>
<organism evidence="11 12">
    <name type="scientific">Conidiobolus coronatus (strain ATCC 28846 / CBS 209.66 / NRRL 28638)</name>
    <name type="common">Delacroixia coronata</name>
    <dbReference type="NCBI Taxonomy" id="796925"/>
    <lineage>
        <taxon>Eukaryota</taxon>
        <taxon>Fungi</taxon>
        <taxon>Fungi incertae sedis</taxon>
        <taxon>Zoopagomycota</taxon>
        <taxon>Entomophthoromycotina</taxon>
        <taxon>Entomophthoromycetes</taxon>
        <taxon>Entomophthorales</taxon>
        <taxon>Ancylistaceae</taxon>
        <taxon>Conidiobolus</taxon>
    </lineage>
</organism>
<dbReference type="Pfam" id="PF00441">
    <property type="entry name" value="Acyl-CoA_dh_1"/>
    <property type="match status" value="1"/>
</dbReference>
<reference evidence="11 12" key="1">
    <citation type="journal article" date="2015" name="Genome Biol. Evol.">
        <title>Phylogenomic analyses indicate that early fungi evolved digesting cell walls of algal ancestors of land plants.</title>
        <authorList>
            <person name="Chang Y."/>
            <person name="Wang S."/>
            <person name="Sekimoto S."/>
            <person name="Aerts A.L."/>
            <person name="Choi C."/>
            <person name="Clum A."/>
            <person name="LaButti K.M."/>
            <person name="Lindquist E.A."/>
            <person name="Yee Ngan C."/>
            <person name="Ohm R.A."/>
            <person name="Salamov A.A."/>
            <person name="Grigoriev I.V."/>
            <person name="Spatafora J.W."/>
            <person name="Berbee M.L."/>
        </authorList>
    </citation>
    <scope>NUCLEOTIDE SEQUENCE [LARGE SCALE GENOMIC DNA]</scope>
    <source>
        <strain evidence="11 12">NRRL 28638</strain>
    </source>
</reference>
<sequence>MYTIDLNTFEDCLPAEELYRKQQGQGGERWKNIPPIMEELKKKAKSLGLWNLFFPKDYKESIGLTNLEYAQLCRLMGRSVVMAPEATNCSAPDTGNMEAQKEKWLKPLLNGEIRSAFAMTEPAVASSDATNIETRIEKQGNQWVVNGRKWYISGAGHPLCKVLLVLGKSDPNNAKKHLQQSIVIVPMNTPGVHVKRPMGVFNYDDAPFGHCEVVFDNVKVPLENIVLGEGRGFEVIQGRLGPGRLHHCMRAVGIAERCLEMMLLRSAERKTFGKRLYEHASAREEFVDCRIQLEQARLLTLDAAHQVDLYGPKKAKFAIAVAKIQVPRLCIDIVDRAIQLFGAEGLSQDSILPELYAHCRTLRVVDGPDAVHRMQVGISEVKKIPALTEKYNAYKARKEELLASAKL</sequence>
<dbReference type="PANTHER" id="PTHR48083">
    <property type="entry name" value="MEDIUM-CHAIN SPECIFIC ACYL-COA DEHYDROGENASE, MITOCHONDRIAL-RELATED"/>
    <property type="match status" value="1"/>
</dbReference>
<evidence type="ECO:0000256" key="2">
    <source>
        <dbReference type="ARBA" id="ARBA00009347"/>
    </source>
</evidence>
<dbReference type="PANTHER" id="PTHR48083:SF13">
    <property type="entry name" value="ACYL-COA DEHYDROGENASE FAMILY MEMBER 11"/>
    <property type="match status" value="1"/>
</dbReference>
<dbReference type="FunFam" id="2.40.110.10:FF:000002">
    <property type="entry name" value="Acyl-CoA dehydrogenase fadE12"/>
    <property type="match status" value="1"/>
</dbReference>
<dbReference type="InterPro" id="IPR050741">
    <property type="entry name" value="Acyl-CoA_dehydrogenase"/>
</dbReference>
<feature type="domain" description="Acyl-CoA oxidase/dehydrogenase middle" evidence="9">
    <location>
        <begin position="116"/>
        <end position="218"/>
    </location>
</feature>
<dbReference type="STRING" id="796925.A0A137P152"/>
<dbReference type="InterPro" id="IPR009075">
    <property type="entry name" value="AcylCo_DH/oxidase_C"/>
</dbReference>
<evidence type="ECO:0000256" key="5">
    <source>
        <dbReference type="ARBA" id="ARBA00022827"/>
    </source>
</evidence>
<dbReference type="GO" id="GO:0050660">
    <property type="term" value="F:flavin adenine dinucleotide binding"/>
    <property type="evidence" value="ECO:0007669"/>
    <property type="project" value="InterPro"/>
</dbReference>
<evidence type="ECO:0000256" key="3">
    <source>
        <dbReference type="ARBA" id="ARBA00011738"/>
    </source>
</evidence>
<dbReference type="Proteomes" id="UP000070444">
    <property type="component" value="Unassembled WGS sequence"/>
</dbReference>
<dbReference type="OrthoDB" id="434771at2759"/>
<dbReference type="InterPro" id="IPR037069">
    <property type="entry name" value="AcylCoA_DH/ox_N_sf"/>
</dbReference>
<evidence type="ECO:0000259" key="8">
    <source>
        <dbReference type="Pfam" id="PF00441"/>
    </source>
</evidence>
<accession>A0A137P152</accession>
<proteinExistence type="inferred from homology"/>
<dbReference type="Pfam" id="PF02770">
    <property type="entry name" value="Acyl-CoA_dh_M"/>
    <property type="match status" value="1"/>
</dbReference>
<evidence type="ECO:0000256" key="4">
    <source>
        <dbReference type="ARBA" id="ARBA00022630"/>
    </source>
</evidence>
<keyword evidence="12" id="KW-1185">Reference proteome</keyword>
<dbReference type="OMA" id="WNMFLSK"/>
<dbReference type="AlphaFoldDB" id="A0A137P152"/>
<name>A0A137P152_CONC2</name>
<evidence type="ECO:0000313" key="11">
    <source>
        <dbReference type="EMBL" id="KXN68732.1"/>
    </source>
</evidence>
<keyword evidence="4 7" id="KW-0285">Flavoprotein</keyword>
<evidence type="ECO:0000256" key="6">
    <source>
        <dbReference type="ARBA" id="ARBA00023002"/>
    </source>
</evidence>
<keyword evidence="6 7" id="KW-0560">Oxidoreductase</keyword>
<dbReference type="GO" id="GO:0003995">
    <property type="term" value="F:acyl-CoA dehydrogenase activity"/>
    <property type="evidence" value="ECO:0007669"/>
    <property type="project" value="TreeGrafter"/>
</dbReference>
<dbReference type="Gene3D" id="2.40.110.10">
    <property type="entry name" value="Butyryl-CoA Dehydrogenase, subunit A, domain 2"/>
    <property type="match status" value="1"/>
</dbReference>
<comment type="cofactor">
    <cofactor evidence="1 7">
        <name>FAD</name>
        <dbReference type="ChEBI" id="CHEBI:57692"/>
    </cofactor>
</comment>
<dbReference type="SUPFAM" id="SSF56645">
    <property type="entry name" value="Acyl-CoA dehydrogenase NM domain-like"/>
    <property type="match status" value="1"/>
</dbReference>
<dbReference type="SUPFAM" id="SSF47203">
    <property type="entry name" value="Acyl-CoA dehydrogenase C-terminal domain-like"/>
    <property type="match status" value="1"/>
</dbReference>
<comment type="subunit">
    <text evidence="3">Homodimer.</text>
</comment>
<dbReference type="GO" id="GO:0033539">
    <property type="term" value="P:fatty acid beta-oxidation using acyl-CoA dehydrogenase"/>
    <property type="evidence" value="ECO:0007669"/>
    <property type="project" value="TreeGrafter"/>
</dbReference>
<dbReference type="InterPro" id="IPR046373">
    <property type="entry name" value="Acyl-CoA_Oxase/DH_mid-dom_sf"/>
</dbReference>
<feature type="domain" description="Acyl-CoA dehydrogenase/oxidase N-terminal" evidence="10">
    <location>
        <begin position="34"/>
        <end position="112"/>
    </location>
</feature>
<dbReference type="InterPro" id="IPR006091">
    <property type="entry name" value="Acyl-CoA_Oxase/DH_mid-dom"/>
</dbReference>
<dbReference type="InterPro" id="IPR036250">
    <property type="entry name" value="AcylCo_DH-like_C"/>
</dbReference>
<evidence type="ECO:0000259" key="9">
    <source>
        <dbReference type="Pfam" id="PF02770"/>
    </source>
</evidence>
<comment type="similarity">
    <text evidence="2 7">Belongs to the acyl-CoA dehydrogenase family.</text>
</comment>
<dbReference type="Gene3D" id="1.20.140.10">
    <property type="entry name" value="Butyryl-CoA Dehydrogenase, subunit A, domain 3"/>
    <property type="match status" value="1"/>
</dbReference>
<dbReference type="InterPro" id="IPR013786">
    <property type="entry name" value="AcylCoA_DH/ox_N"/>
</dbReference>
<evidence type="ECO:0000256" key="7">
    <source>
        <dbReference type="RuleBase" id="RU362125"/>
    </source>
</evidence>
<protein>
    <submittedName>
        <fullName evidence="11">Acyl-CoA dehydrogenase NM domain-like protein</fullName>
    </submittedName>
</protein>
<dbReference type="Pfam" id="PF02771">
    <property type="entry name" value="Acyl-CoA_dh_N"/>
    <property type="match status" value="1"/>
</dbReference>
<dbReference type="InterPro" id="IPR009100">
    <property type="entry name" value="AcylCoA_DH/oxidase_NM_dom_sf"/>
</dbReference>
<dbReference type="EMBL" id="KQ964563">
    <property type="protein sequence ID" value="KXN68732.1"/>
    <property type="molecule type" value="Genomic_DNA"/>
</dbReference>
<evidence type="ECO:0000259" key="10">
    <source>
        <dbReference type="Pfam" id="PF02771"/>
    </source>
</evidence>